<organism evidence="2 3">
    <name type="scientific">Nepenthes gracilis</name>
    <name type="common">Slender pitcher plant</name>
    <dbReference type="NCBI Taxonomy" id="150966"/>
    <lineage>
        <taxon>Eukaryota</taxon>
        <taxon>Viridiplantae</taxon>
        <taxon>Streptophyta</taxon>
        <taxon>Embryophyta</taxon>
        <taxon>Tracheophyta</taxon>
        <taxon>Spermatophyta</taxon>
        <taxon>Magnoliopsida</taxon>
        <taxon>eudicotyledons</taxon>
        <taxon>Gunneridae</taxon>
        <taxon>Pentapetalae</taxon>
        <taxon>Caryophyllales</taxon>
        <taxon>Nepenthaceae</taxon>
        <taxon>Nepenthes</taxon>
    </lineage>
</organism>
<proteinExistence type="predicted"/>
<name>A0AAD3Y7G3_NEPGR</name>
<evidence type="ECO:0000256" key="1">
    <source>
        <dbReference type="SAM" id="MobiDB-lite"/>
    </source>
</evidence>
<keyword evidence="3" id="KW-1185">Reference proteome</keyword>
<accession>A0AAD3Y7G3</accession>
<protein>
    <submittedName>
        <fullName evidence="2">Uncharacterized protein</fullName>
    </submittedName>
</protein>
<sequence length="138" mass="14582">MPAAGKAYRNRMRKKSLIPTSSSGLQKDVVVLASTGNTFAPLAGSDLVNCLGTDDNCPVVDNQVVATAREEVPVSCNPSILANVDPLGSVVSPEPSAPLDPCNQTDISSSHKLNWEERDDLGCCQASAWNVEPVEAFI</sequence>
<dbReference type="AlphaFoldDB" id="A0AAD3Y7G3"/>
<gene>
    <name evidence="2" type="ORF">Nepgr_031364</name>
</gene>
<comment type="caution">
    <text evidence="2">The sequence shown here is derived from an EMBL/GenBank/DDBJ whole genome shotgun (WGS) entry which is preliminary data.</text>
</comment>
<dbReference type="EMBL" id="BSYO01000036">
    <property type="protein sequence ID" value="GMH29521.1"/>
    <property type="molecule type" value="Genomic_DNA"/>
</dbReference>
<feature type="region of interest" description="Disordered" evidence="1">
    <location>
        <begin position="1"/>
        <end position="20"/>
    </location>
</feature>
<reference evidence="2" key="1">
    <citation type="submission" date="2023-05" db="EMBL/GenBank/DDBJ databases">
        <title>Nepenthes gracilis genome sequencing.</title>
        <authorList>
            <person name="Fukushima K."/>
        </authorList>
    </citation>
    <scope>NUCLEOTIDE SEQUENCE</scope>
    <source>
        <strain evidence="2">SING2019-196</strain>
    </source>
</reference>
<evidence type="ECO:0000313" key="3">
    <source>
        <dbReference type="Proteomes" id="UP001279734"/>
    </source>
</evidence>
<evidence type="ECO:0000313" key="2">
    <source>
        <dbReference type="EMBL" id="GMH29521.1"/>
    </source>
</evidence>
<dbReference type="Proteomes" id="UP001279734">
    <property type="component" value="Unassembled WGS sequence"/>
</dbReference>